<dbReference type="SUPFAM" id="SSF54427">
    <property type="entry name" value="NTF2-like"/>
    <property type="match status" value="1"/>
</dbReference>
<dbReference type="InterPro" id="IPR032710">
    <property type="entry name" value="NTF2-like_dom_sf"/>
</dbReference>
<organism evidence="3 4">
    <name type="scientific">Limnobaculum parvum</name>
    <dbReference type="NCBI Taxonomy" id="2172103"/>
    <lineage>
        <taxon>Bacteria</taxon>
        <taxon>Pseudomonadati</taxon>
        <taxon>Pseudomonadota</taxon>
        <taxon>Gammaproteobacteria</taxon>
        <taxon>Enterobacterales</taxon>
        <taxon>Budviciaceae</taxon>
        <taxon>Limnobaculum</taxon>
    </lineage>
</organism>
<reference evidence="3 4" key="1">
    <citation type="journal article" date="2019" name="Int. J. Syst. Evol. Microbiol.">
        <title>Limnobaculum parvum gen. nov., sp. nov., isolated from a freshwater lake.</title>
        <authorList>
            <person name="Baek C."/>
            <person name="Shin S.K."/>
            <person name="Yi H."/>
        </authorList>
    </citation>
    <scope>NUCLEOTIDE SEQUENCE [LARGE SCALE GENOMIC DNA]</scope>
    <source>
        <strain evidence="3 4">HYN0051</strain>
    </source>
</reference>
<feature type="chain" id="PRO_5015899055" evidence="1">
    <location>
        <begin position="21"/>
        <end position="147"/>
    </location>
</feature>
<feature type="signal peptide" evidence="1">
    <location>
        <begin position="1"/>
        <end position="20"/>
    </location>
</feature>
<evidence type="ECO:0000259" key="2">
    <source>
        <dbReference type="Pfam" id="PF14534"/>
    </source>
</evidence>
<gene>
    <name evidence="3" type="ORF">HYN51_06705</name>
</gene>
<evidence type="ECO:0000256" key="1">
    <source>
        <dbReference type="SAM" id="SignalP"/>
    </source>
</evidence>
<dbReference type="Gene3D" id="3.10.450.50">
    <property type="match status" value="1"/>
</dbReference>
<accession>A0A2Y9TX86</accession>
<evidence type="ECO:0000313" key="3">
    <source>
        <dbReference type="EMBL" id="AWH88276.1"/>
    </source>
</evidence>
<dbReference type="AlphaFoldDB" id="A0A2Y9TX86"/>
<keyword evidence="4" id="KW-1185">Reference proteome</keyword>
<sequence length="147" mass="15876">MKKLLGSALFSLLISGTCFAQSADVTAVNNAVENMRLAMLSAKKAELEKIGAPNLSYGHSSGRVENNAEFVDAIVSGKSSFVTLNLNDQTVNVEGDVAIARHIFEAKTNDSGKPGEVKIGVMQVWQKDKVGNWKLLARQAYKLPQPQ</sequence>
<dbReference type="OrthoDB" id="5383110at2"/>
<feature type="domain" description="DUF4440" evidence="2">
    <location>
        <begin position="32"/>
        <end position="135"/>
    </location>
</feature>
<dbReference type="KEGG" id="lpv:HYN51_06705"/>
<proteinExistence type="predicted"/>
<dbReference type="InterPro" id="IPR027843">
    <property type="entry name" value="DUF4440"/>
</dbReference>
<protein>
    <submittedName>
        <fullName evidence="3">Nuclear transport factor 2 family protein</fullName>
    </submittedName>
</protein>
<dbReference type="EMBL" id="CP029185">
    <property type="protein sequence ID" value="AWH88276.1"/>
    <property type="molecule type" value="Genomic_DNA"/>
</dbReference>
<dbReference type="Proteomes" id="UP000244908">
    <property type="component" value="Chromosome"/>
</dbReference>
<name>A0A2Y9TX86_9GAMM</name>
<evidence type="ECO:0000313" key="4">
    <source>
        <dbReference type="Proteomes" id="UP000244908"/>
    </source>
</evidence>
<keyword evidence="1" id="KW-0732">Signal</keyword>
<dbReference type="Pfam" id="PF14534">
    <property type="entry name" value="DUF4440"/>
    <property type="match status" value="1"/>
</dbReference>
<dbReference type="RefSeq" id="WP_108900350.1">
    <property type="nucleotide sequence ID" value="NZ_CP029185.2"/>
</dbReference>